<keyword evidence="2 4" id="KW-1133">Transmembrane helix</keyword>
<feature type="transmembrane region" description="Helical" evidence="4">
    <location>
        <begin position="20"/>
        <end position="37"/>
    </location>
</feature>
<protein>
    <recommendedName>
        <fullName evidence="7">MFS transporter</fullName>
    </recommendedName>
</protein>
<evidence type="ECO:0000313" key="5">
    <source>
        <dbReference type="EMBL" id="RAI37960.1"/>
    </source>
</evidence>
<feature type="transmembrane region" description="Helical" evidence="4">
    <location>
        <begin position="262"/>
        <end position="280"/>
    </location>
</feature>
<evidence type="ECO:0000313" key="6">
    <source>
        <dbReference type="Proteomes" id="UP000248863"/>
    </source>
</evidence>
<evidence type="ECO:0008006" key="7">
    <source>
        <dbReference type="Google" id="ProtNLM"/>
    </source>
</evidence>
<evidence type="ECO:0000256" key="3">
    <source>
        <dbReference type="ARBA" id="ARBA00023136"/>
    </source>
</evidence>
<gene>
    <name evidence="5" type="ORF">CH338_14280</name>
</gene>
<feature type="transmembrane region" description="Helical" evidence="4">
    <location>
        <begin position="133"/>
        <end position="154"/>
    </location>
</feature>
<feature type="transmembrane region" description="Helical" evidence="4">
    <location>
        <begin position="231"/>
        <end position="250"/>
    </location>
</feature>
<dbReference type="OrthoDB" id="7262016at2"/>
<keyword evidence="1 4" id="KW-0812">Transmembrane</keyword>
<feature type="transmembrane region" description="Helical" evidence="4">
    <location>
        <begin position="71"/>
        <end position="90"/>
    </location>
</feature>
<dbReference type="SUPFAM" id="SSF103473">
    <property type="entry name" value="MFS general substrate transporter"/>
    <property type="match status" value="1"/>
</dbReference>
<keyword evidence="6" id="KW-1185">Reference proteome</keyword>
<accession>A0A327KGS3</accession>
<feature type="transmembrane region" description="Helical" evidence="4">
    <location>
        <begin position="286"/>
        <end position="308"/>
    </location>
</feature>
<dbReference type="Proteomes" id="UP000248863">
    <property type="component" value="Unassembled WGS sequence"/>
</dbReference>
<organism evidence="5 6">
    <name type="scientific">Rhodoplanes elegans</name>
    <dbReference type="NCBI Taxonomy" id="29408"/>
    <lineage>
        <taxon>Bacteria</taxon>
        <taxon>Pseudomonadati</taxon>
        <taxon>Pseudomonadota</taxon>
        <taxon>Alphaproteobacteria</taxon>
        <taxon>Hyphomicrobiales</taxon>
        <taxon>Nitrobacteraceae</taxon>
        <taxon>Rhodoplanes</taxon>
    </lineage>
</organism>
<keyword evidence="3 4" id="KW-0472">Membrane</keyword>
<dbReference type="InterPro" id="IPR011701">
    <property type="entry name" value="MFS"/>
</dbReference>
<feature type="transmembrane region" description="Helical" evidence="4">
    <location>
        <begin position="203"/>
        <end position="225"/>
    </location>
</feature>
<sequence>MFRNPDINRLAVHAGLRQFAWGLAGIFFFAVLLRAGLSPAGAFLALGAMLGLRLVTRPAAFALIRGAGLRNAMLVGCVLFACQFPVLALVDAGRPWTIAAYVLAVAVADVVYWTCYHAVFAAAGDVGERGAQVGVRTVVMVLADTVAPVVGGLLLTWHGWAAFAAATVVALIAIVPFGGVSVPDVVIGEDHGPAPFRDGVRLFATDGFLMCGFVVTWGLIMFEAFDRRFDAFGGLLGAAALAGAVGGLVLGRLIDAGHAARAVWLNLAAMTAVVLLRVGLAGTPTGVVVAALASTALFGLYTPTLMTAVYNAAKTSPCAVRFHYRAEAGWDVGGIAACLVTAAALAGGVSARLLLLAALPALVAQALLLHRRYAAATPDTPTGAALAGRID</sequence>
<feature type="transmembrane region" description="Helical" evidence="4">
    <location>
        <begin position="96"/>
        <end position="121"/>
    </location>
</feature>
<dbReference type="Gene3D" id="1.20.1250.20">
    <property type="entry name" value="MFS general substrate transporter like domains"/>
    <property type="match status" value="1"/>
</dbReference>
<comment type="caution">
    <text evidence="5">The sequence shown here is derived from an EMBL/GenBank/DDBJ whole genome shotgun (WGS) entry which is preliminary data.</text>
</comment>
<evidence type="ECO:0000256" key="1">
    <source>
        <dbReference type="ARBA" id="ARBA00022692"/>
    </source>
</evidence>
<feature type="transmembrane region" description="Helical" evidence="4">
    <location>
        <begin position="328"/>
        <end position="347"/>
    </location>
</feature>
<feature type="transmembrane region" description="Helical" evidence="4">
    <location>
        <begin position="43"/>
        <end position="64"/>
    </location>
</feature>
<evidence type="ECO:0000256" key="2">
    <source>
        <dbReference type="ARBA" id="ARBA00022989"/>
    </source>
</evidence>
<feature type="transmembrane region" description="Helical" evidence="4">
    <location>
        <begin position="160"/>
        <end position="182"/>
    </location>
</feature>
<dbReference type="RefSeq" id="WP_146618773.1">
    <property type="nucleotide sequence ID" value="NZ_NHSK01000236.1"/>
</dbReference>
<dbReference type="GO" id="GO:0022857">
    <property type="term" value="F:transmembrane transporter activity"/>
    <property type="evidence" value="ECO:0007669"/>
    <property type="project" value="InterPro"/>
</dbReference>
<dbReference type="InterPro" id="IPR036259">
    <property type="entry name" value="MFS_trans_sf"/>
</dbReference>
<dbReference type="AlphaFoldDB" id="A0A327KGS3"/>
<proteinExistence type="predicted"/>
<reference evidence="5 6" key="1">
    <citation type="submission" date="2017-07" db="EMBL/GenBank/DDBJ databases">
        <title>Draft Genome Sequences of Select Purple Nonsulfur Bacteria.</title>
        <authorList>
            <person name="Lasarre B."/>
            <person name="Mckinlay J.B."/>
        </authorList>
    </citation>
    <scope>NUCLEOTIDE SEQUENCE [LARGE SCALE GENOMIC DNA]</scope>
    <source>
        <strain evidence="5 6">DSM 11907</strain>
    </source>
</reference>
<dbReference type="EMBL" id="NPEU01000151">
    <property type="protein sequence ID" value="RAI37960.1"/>
    <property type="molecule type" value="Genomic_DNA"/>
</dbReference>
<evidence type="ECO:0000256" key="4">
    <source>
        <dbReference type="SAM" id="Phobius"/>
    </source>
</evidence>
<name>A0A327KGS3_9BRAD</name>
<dbReference type="Pfam" id="PF07690">
    <property type="entry name" value="MFS_1"/>
    <property type="match status" value="1"/>
</dbReference>